<sequence>MVTTTTDRLIQETQHTVVLLDRLMAITLMLYCSPTNPVPPLVRPKLQIHTTLHLLPDRIWSAKDDSNNSPYRAIRPHGLHKKGRTSHARAQKDLPD</sequence>
<evidence type="ECO:0000256" key="1">
    <source>
        <dbReference type="SAM" id="MobiDB-lite"/>
    </source>
</evidence>
<name>Q9AUI9_ORYSA</name>
<proteinExistence type="evidence at transcript level"/>
<dbReference type="EMBL" id="AF126027">
    <property type="protein sequence ID" value="AAK20171.1"/>
    <property type="molecule type" value="mRNA"/>
</dbReference>
<accession>Q9AUI9</accession>
<evidence type="ECO:0000313" key="2">
    <source>
        <dbReference type="EMBL" id="AAK20171.1"/>
    </source>
</evidence>
<feature type="region of interest" description="Disordered" evidence="1">
    <location>
        <begin position="64"/>
        <end position="96"/>
    </location>
</feature>
<organism evidence="2">
    <name type="scientific">Oryza sativa</name>
    <name type="common">Rice</name>
    <dbReference type="NCBI Taxonomy" id="4530"/>
    <lineage>
        <taxon>Eukaryota</taxon>
        <taxon>Viridiplantae</taxon>
        <taxon>Streptophyta</taxon>
        <taxon>Embryophyta</taxon>
        <taxon>Tracheophyta</taxon>
        <taxon>Spermatophyta</taxon>
        <taxon>Magnoliopsida</taxon>
        <taxon>Liliopsida</taxon>
        <taxon>Poales</taxon>
        <taxon>Poaceae</taxon>
        <taxon>BOP clade</taxon>
        <taxon>Oryzoideae</taxon>
        <taxon>Oryzeae</taxon>
        <taxon>Oryzinae</taxon>
        <taxon>Oryza</taxon>
    </lineage>
</organism>
<protein>
    <submittedName>
        <fullName evidence="2">Photoperiod sensitive genic male sterility-like protein</fullName>
    </submittedName>
</protein>
<reference evidence="2" key="2">
    <citation type="journal article" date="2000" name="Chin. Sci. Bull.">
        <title>Identifying and mapping cDNA fragments related to rice photoperiod sensitive genic male sterility.</title>
        <authorList>
            <person name="Jiang S.Y."/>
            <person name="Chen Q.F."/>
            <person name="Fang X.J."/>
        </authorList>
    </citation>
    <scope>NUCLEOTIDE SEQUENCE</scope>
</reference>
<reference evidence="2" key="3">
    <citation type="submission" date="2001-03" db="EMBL/GenBank/DDBJ databases">
        <authorList>
            <person name="Jiang S.Y."/>
            <person name="Chen Q.F."/>
            <person name="Fang X.J."/>
        </authorList>
    </citation>
    <scope>NUCLEOTIDE SEQUENCE</scope>
</reference>
<dbReference type="AlphaFoldDB" id="Q9AUI9"/>
<reference evidence="2" key="1">
    <citation type="journal article" date="1999" name="Chin. Sci. Bull.">
        <title>Identification of differentially Expressed Genes in Photo-period Sensitive Genic Male Sterile Rice by Randomly Amplified cDNAs Using RAPD Primers.</title>
        <authorList>
            <person name="Jiang S.Y."/>
            <person name="Chen Q.F."/>
            <person name="Fang X.J."/>
        </authorList>
    </citation>
    <scope>NUCLEOTIDE SEQUENCE</scope>
</reference>
<feature type="compositionally biased region" description="Basic residues" evidence="1">
    <location>
        <begin position="74"/>
        <end position="89"/>
    </location>
</feature>